<keyword evidence="7 8" id="KW-0472">Membrane</keyword>
<feature type="transmembrane region" description="Helical" evidence="9">
    <location>
        <begin position="318"/>
        <end position="339"/>
    </location>
</feature>
<evidence type="ECO:0000313" key="11">
    <source>
        <dbReference type="Proteomes" id="UP001341136"/>
    </source>
</evidence>
<dbReference type="PANTHER" id="PTHR43337:SF11">
    <property type="entry name" value="GUANINE_HYPOXANTHINE PERMEASE PBUG"/>
    <property type="match status" value="1"/>
</dbReference>
<comment type="similarity">
    <text evidence="2 8">Belongs to the nucleobase:cation symporter-2 (NCS2) (TC 2.A.40) family. Azg-like subfamily.</text>
</comment>
<evidence type="ECO:0000256" key="4">
    <source>
        <dbReference type="ARBA" id="ARBA00022475"/>
    </source>
</evidence>
<dbReference type="Proteomes" id="UP001341136">
    <property type="component" value="Chromosome"/>
</dbReference>
<comment type="subcellular location">
    <subcellularLocation>
        <location evidence="1 8">Cell membrane</location>
        <topology evidence="1 8">Multi-pass membrane protein</topology>
    </subcellularLocation>
</comment>
<evidence type="ECO:0000256" key="5">
    <source>
        <dbReference type="ARBA" id="ARBA00022692"/>
    </source>
</evidence>
<accession>A0ABZ2CSU7</accession>
<dbReference type="InterPro" id="IPR045018">
    <property type="entry name" value="Azg-like"/>
</dbReference>
<evidence type="ECO:0000256" key="7">
    <source>
        <dbReference type="ARBA" id="ARBA00023136"/>
    </source>
</evidence>
<proteinExistence type="inferred from homology"/>
<dbReference type="EMBL" id="CP144921">
    <property type="protein sequence ID" value="WWA28911.1"/>
    <property type="molecule type" value="Genomic_DNA"/>
</dbReference>
<evidence type="ECO:0000256" key="1">
    <source>
        <dbReference type="ARBA" id="ARBA00004651"/>
    </source>
</evidence>
<evidence type="ECO:0000256" key="9">
    <source>
        <dbReference type="SAM" id="Phobius"/>
    </source>
</evidence>
<feature type="transmembrane region" description="Helical" evidence="9">
    <location>
        <begin position="167"/>
        <end position="187"/>
    </location>
</feature>
<feature type="transmembrane region" description="Helical" evidence="9">
    <location>
        <begin position="346"/>
        <end position="365"/>
    </location>
</feature>
<feature type="transmembrane region" description="Helical" evidence="9">
    <location>
        <begin position="385"/>
        <end position="406"/>
    </location>
</feature>
<keyword evidence="5 8" id="KW-0812">Transmembrane</keyword>
<dbReference type="RefSeq" id="WP_011245814.1">
    <property type="nucleotide sequence ID" value="NZ_CP144921.1"/>
</dbReference>
<feature type="transmembrane region" description="Helical" evidence="9">
    <location>
        <begin position="194"/>
        <end position="219"/>
    </location>
</feature>
<feature type="transmembrane region" description="Helical" evidence="9">
    <location>
        <begin position="12"/>
        <end position="32"/>
    </location>
</feature>
<organism evidence="10 11">
    <name type="scientific">Shouchella rhizosphaerae</name>
    <dbReference type="NCBI Taxonomy" id="866786"/>
    <lineage>
        <taxon>Bacteria</taxon>
        <taxon>Bacillati</taxon>
        <taxon>Bacillota</taxon>
        <taxon>Bacilli</taxon>
        <taxon>Bacillales</taxon>
        <taxon>Bacillaceae</taxon>
        <taxon>Shouchella</taxon>
    </lineage>
</organism>
<name>A0ABZ2CSU7_9BACI</name>
<reference evidence="10 11" key="1">
    <citation type="submission" date="2024-01" db="EMBL/GenBank/DDBJ databases">
        <title>Culturomics analysis of mouse respiratory tract.</title>
        <authorList>
            <person name="Phillips A.M."/>
            <person name="Collette N.M."/>
            <person name="Mageeney C.M."/>
            <person name="Sinha A."/>
            <person name="Hern K.E."/>
            <person name="Arkin A.P."/>
            <person name="Williams K.P."/>
            <person name="Branda S."/>
        </authorList>
    </citation>
    <scope>NUCLEOTIDE SEQUENCE [LARGE SCALE GENOMIC DNA]</scope>
    <source>
        <strain evidence="10 11">CP20</strain>
    </source>
</reference>
<evidence type="ECO:0000256" key="6">
    <source>
        <dbReference type="ARBA" id="ARBA00022989"/>
    </source>
</evidence>
<evidence type="ECO:0000256" key="8">
    <source>
        <dbReference type="PIRNR" id="PIRNR005353"/>
    </source>
</evidence>
<sequence>MDRFFKLTENGTSVKQELLAGFTTFLAMAYILFVNPDILGAAGMNVGAVFVATALAAMTGSIIMGLVANYPIALAPGMGLNAFFAFSAVIGMGLSWQAALLAVFFSGVIFLGITVFKIREKIIDAIPEELKYAAGAGIGLFIAFIGFKNAEIIVSDPATFVALGDLSAPGPLLAVFGIVVTIIFVVLGFKGAVFYGLAITAIVGVITGFTTLTGVVSAPPSIAPTFLQAFQVDWQNEVFTVQMVGVVLTLLFVVFFDTAGTLFAVATQAGFVKNNKLPRAGRALFADASATTIGSLLGTSTTTAYVESTSGVAVGGRTGLTAIFTGLLFVVALFFSPLLSIITGHVTAPALIIVGVMMATSLRFIDWNKMEIAIPVFFTVVTMPLTYSIATGIALGFVLYPITMVVKGRGKELHPLMYLLFVVFIVYLGFLHH</sequence>
<evidence type="ECO:0000313" key="10">
    <source>
        <dbReference type="EMBL" id="WWA28911.1"/>
    </source>
</evidence>
<keyword evidence="6 8" id="KW-1133">Transmembrane helix</keyword>
<dbReference type="PANTHER" id="PTHR43337">
    <property type="entry name" value="XANTHINE/URACIL PERMEASE C887.17-RELATED"/>
    <property type="match status" value="1"/>
</dbReference>
<keyword evidence="11" id="KW-1185">Reference proteome</keyword>
<feature type="transmembrane region" description="Helical" evidence="9">
    <location>
        <begin position="38"/>
        <end position="58"/>
    </location>
</feature>
<gene>
    <name evidence="10" type="ORF">V5G21_14315</name>
</gene>
<dbReference type="InterPro" id="IPR006043">
    <property type="entry name" value="NCS2"/>
</dbReference>
<feature type="transmembrane region" description="Helical" evidence="9">
    <location>
        <begin position="96"/>
        <end position="118"/>
    </location>
</feature>
<evidence type="ECO:0000256" key="2">
    <source>
        <dbReference type="ARBA" id="ARBA00005697"/>
    </source>
</evidence>
<keyword evidence="3 8" id="KW-0813">Transport</keyword>
<evidence type="ECO:0000256" key="3">
    <source>
        <dbReference type="ARBA" id="ARBA00022448"/>
    </source>
</evidence>
<dbReference type="InterPro" id="IPR026033">
    <property type="entry name" value="Azg-like_bact_archaea"/>
</dbReference>
<feature type="transmembrane region" description="Helical" evidence="9">
    <location>
        <begin position="413"/>
        <end position="430"/>
    </location>
</feature>
<feature type="transmembrane region" description="Helical" evidence="9">
    <location>
        <begin position="239"/>
        <end position="272"/>
    </location>
</feature>
<feature type="transmembrane region" description="Helical" evidence="9">
    <location>
        <begin position="70"/>
        <end position="90"/>
    </location>
</feature>
<keyword evidence="4 8" id="KW-1003">Cell membrane</keyword>
<dbReference type="Pfam" id="PF00860">
    <property type="entry name" value="Xan_ur_permease"/>
    <property type="match status" value="1"/>
</dbReference>
<dbReference type="PIRSF" id="PIRSF005353">
    <property type="entry name" value="PbuG"/>
    <property type="match status" value="1"/>
</dbReference>
<feature type="transmembrane region" description="Helical" evidence="9">
    <location>
        <begin position="130"/>
        <end position="147"/>
    </location>
</feature>
<protein>
    <submittedName>
        <fullName evidence="10">NCS2 family permease</fullName>
    </submittedName>
</protein>